<evidence type="ECO:0000259" key="4">
    <source>
        <dbReference type="PROSITE" id="PS50949"/>
    </source>
</evidence>
<evidence type="ECO:0000313" key="5">
    <source>
        <dbReference type="EMBL" id="MDN4613560.1"/>
    </source>
</evidence>
<proteinExistence type="predicted"/>
<keyword evidence="1" id="KW-0805">Transcription regulation</keyword>
<keyword evidence="2" id="KW-0238">DNA-binding</keyword>
<organism evidence="5 6">
    <name type="scientific">Leifsonia williamsii</name>
    <dbReference type="NCBI Taxonomy" id="3035919"/>
    <lineage>
        <taxon>Bacteria</taxon>
        <taxon>Bacillati</taxon>
        <taxon>Actinomycetota</taxon>
        <taxon>Actinomycetes</taxon>
        <taxon>Micrococcales</taxon>
        <taxon>Microbacteriaceae</taxon>
        <taxon>Leifsonia</taxon>
    </lineage>
</organism>
<evidence type="ECO:0000256" key="3">
    <source>
        <dbReference type="ARBA" id="ARBA00023163"/>
    </source>
</evidence>
<dbReference type="SMART" id="SM00345">
    <property type="entry name" value="HTH_GNTR"/>
    <property type="match status" value="1"/>
</dbReference>
<evidence type="ECO:0000313" key="6">
    <source>
        <dbReference type="Proteomes" id="UP001174208"/>
    </source>
</evidence>
<dbReference type="InterPro" id="IPR036390">
    <property type="entry name" value="WH_DNA-bd_sf"/>
</dbReference>
<sequence length="224" mass="24602">MTIDSVQTGSGTLSFAAAAAVAAADRRLLRNDVYELLLDHILNGAFRPGERLKDAELTAWLGVSRTPVREALSRLVSVGLVQTAPNRYTIVAPLVPHEVVGALAVLRRLYPDAIHESIHRPAADDEVRLEVLTARLQRGETEPGEAFRRCMSILLDRLQNQVLAETVEAVQLRMLRYLALDPAAADLLSRERVTELIRAVAAGDERAVGLVDDLLEATERSLDR</sequence>
<dbReference type="InterPro" id="IPR036388">
    <property type="entry name" value="WH-like_DNA-bd_sf"/>
</dbReference>
<feature type="domain" description="HTH gntR-type" evidence="4">
    <location>
        <begin position="27"/>
        <end position="94"/>
    </location>
</feature>
<dbReference type="SUPFAM" id="SSF46785">
    <property type="entry name" value="Winged helix' DNA-binding domain"/>
    <property type="match status" value="1"/>
</dbReference>
<keyword evidence="6" id="KW-1185">Reference proteome</keyword>
<gene>
    <name evidence="5" type="ORF">P5G50_03755</name>
</gene>
<dbReference type="Gene3D" id="1.10.10.10">
    <property type="entry name" value="Winged helix-like DNA-binding domain superfamily/Winged helix DNA-binding domain"/>
    <property type="match status" value="1"/>
</dbReference>
<dbReference type="RefSeq" id="WP_301211782.1">
    <property type="nucleotide sequence ID" value="NZ_JAROCF010000001.1"/>
</dbReference>
<accession>A0ABT8K7X5</accession>
<reference evidence="5" key="1">
    <citation type="submission" date="2023-06" db="EMBL/GenBank/DDBJ databases">
        <title>MT1 and MT2 Draft Genomes of Novel Species.</title>
        <authorList>
            <person name="Venkateswaran K."/>
        </authorList>
    </citation>
    <scope>NUCLEOTIDE SEQUENCE</scope>
    <source>
        <strain evidence="5">F6_8S_P_1B</strain>
    </source>
</reference>
<evidence type="ECO:0000256" key="1">
    <source>
        <dbReference type="ARBA" id="ARBA00023015"/>
    </source>
</evidence>
<dbReference type="InterPro" id="IPR000524">
    <property type="entry name" value="Tscrpt_reg_HTH_GntR"/>
</dbReference>
<dbReference type="CDD" id="cd07377">
    <property type="entry name" value="WHTH_GntR"/>
    <property type="match status" value="1"/>
</dbReference>
<dbReference type="Proteomes" id="UP001174208">
    <property type="component" value="Unassembled WGS sequence"/>
</dbReference>
<dbReference type="PROSITE" id="PS50949">
    <property type="entry name" value="HTH_GNTR"/>
    <property type="match status" value="1"/>
</dbReference>
<name>A0ABT8K7X5_9MICO</name>
<protein>
    <submittedName>
        <fullName evidence="5">GntR family transcriptional regulator</fullName>
    </submittedName>
</protein>
<dbReference type="EMBL" id="JAROCF010000001">
    <property type="protein sequence ID" value="MDN4613560.1"/>
    <property type="molecule type" value="Genomic_DNA"/>
</dbReference>
<dbReference type="Pfam" id="PF00392">
    <property type="entry name" value="GntR"/>
    <property type="match status" value="1"/>
</dbReference>
<dbReference type="PANTHER" id="PTHR43537:SF5">
    <property type="entry name" value="UXU OPERON TRANSCRIPTIONAL REGULATOR"/>
    <property type="match status" value="1"/>
</dbReference>
<dbReference type="PANTHER" id="PTHR43537">
    <property type="entry name" value="TRANSCRIPTIONAL REGULATOR, GNTR FAMILY"/>
    <property type="match status" value="1"/>
</dbReference>
<evidence type="ECO:0000256" key="2">
    <source>
        <dbReference type="ARBA" id="ARBA00023125"/>
    </source>
</evidence>
<comment type="caution">
    <text evidence="5">The sequence shown here is derived from an EMBL/GenBank/DDBJ whole genome shotgun (WGS) entry which is preliminary data.</text>
</comment>
<keyword evidence="3" id="KW-0804">Transcription</keyword>